<reference evidence="12" key="1">
    <citation type="journal article" date="2020" name="mSystems">
        <title>Genome- and Community-Level Interaction Insights into Carbon Utilization and Element Cycling Functions of Hydrothermarchaeota in Hydrothermal Sediment.</title>
        <authorList>
            <person name="Zhou Z."/>
            <person name="Liu Y."/>
            <person name="Xu W."/>
            <person name="Pan J."/>
            <person name="Luo Z.H."/>
            <person name="Li M."/>
        </authorList>
    </citation>
    <scope>NUCLEOTIDE SEQUENCE [LARGE SCALE GENOMIC DNA]</scope>
    <source>
        <strain evidence="12">SpSt-125</strain>
    </source>
</reference>
<organism evidence="12">
    <name type="scientific">Ignisphaera aggregans</name>
    <dbReference type="NCBI Taxonomy" id="334771"/>
    <lineage>
        <taxon>Archaea</taxon>
        <taxon>Thermoproteota</taxon>
        <taxon>Thermoprotei</taxon>
        <taxon>Desulfurococcales</taxon>
        <taxon>Desulfurococcaceae</taxon>
        <taxon>Ignisphaera</taxon>
    </lineage>
</organism>
<dbReference type="AlphaFoldDB" id="A0A7J2U4H2"/>
<evidence type="ECO:0000256" key="2">
    <source>
        <dbReference type="ARBA" id="ARBA00001941"/>
    </source>
</evidence>
<feature type="domain" description="3-dehydroquinate synthase C-terminal" evidence="11">
    <location>
        <begin position="173"/>
        <end position="322"/>
    </location>
</feature>
<keyword evidence="8" id="KW-0170">Cobalt</keyword>
<dbReference type="Pfam" id="PF01761">
    <property type="entry name" value="DHQ_synthase"/>
    <property type="match status" value="1"/>
</dbReference>
<dbReference type="Gene3D" id="1.20.1090.10">
    <property type="entry name" value="Dehydroquinate synthase-like - alpha domain"/>
    <property type="match status" value="1"/>
</dbReference>
<evidence type="ECO:0000259" key="11">
    <source>
        <dbReference type="Pfam" id="PF24621"/>
    </source>
</evidence>
<dbReference type="EMBL" id="DSEU01000040">
    <property type="protein sequence ID" value="HEM67082.1"/>
    <property type="molecule type" value="Genomic_DNA"/>
</dbReference>
<evidence type="ECO:0000256" key="8">
    <source>
        <dbReference type="ARBA" id="ARBA00023285"/>
    </source>
</evidence>
<dbReference type="InterPro" id="IPR056179">
    <property type="entry name" value="DHQS_C"/>
</dbReference>
<sequence length="356" mass="40026">MRTINEEICCNKTRVFIGKNSLGIAAQEISYDSRVALIRQEAVNPSYFLTHIKNVGLEIVVKGGEDSKNIETVLHIINELYSKEFQRSDYLIALGGGALMDTVGLAAALYLRGLCLVNIPTTLLGMVDASIGGKTAVNFRNMKNVIGVFYQPSMVVIDLNFLETLPALEYVNGLAEVVKYAFTMDIELYEYLHSNAERVLNRDYAVLEDVISMSVRDKLSIVKIDPYELKRTRIVLNYGHTVGHAIETLSQLRVSHGRAVAVGMVYESCVGEMLGYHNHHVSEKLKEMLRLFELPTKLDEVGINREINTEVWRSVMARDKKVHRGKLVIPVLTDIGSWKPVEIVVDEFIEAFMKCV</sequence>
<keyword evidence="6" id="KW-0520">NAD</keyword>
<dbReference type="SUPFAM" id="SSF56796">
    <property type="entry name" value="Dehydroquinate synthase-like"/>
    <property type="match status" value="1"/>
</dbReference>
<accession>A0A7J2U4H2</accession>
<dbReference type="GO" id="GO:0000166">
    <property type="term" value="F:nucleotide binding"/>
    <property type="evidence" value="ECO:0007669"/>
    <property type="project" value="UniProtKB-KW"/>
</dbReference>
<evidence type="ECO:0000313" key="12">
    <source>
        <dbReference type="EMBL" id="HEM67082.1"/>
    </source>
</evidence>
<dbReference type="GO" id="GO:0003856">
    <property type="term" value="F:3-dehydroquinate synthase activity"/>
    <property type="evidence" value="ECO:0007669"/>
    <property type="project" value="UniProtKB-UniRule"/>
</dbReference>
<evidence type="ECO:0000259" key="10">
    <source>
        <dbReference type="Pfam" id="PF01761"/>
    </source>
</evidence>
<dbReference type="Gene3D" id="3.40.50.1970">
    <property type="match status" value="1"/>
</dbReference>
<dbReference type="PANTHER" id="PTHR43622:SF1">
    <property type="entry name" value="3-DEHYDROQUINATE SYNTHASE"/>
    <property type="match status" value="1"/>
</dbReference>
<keyword evidence="4" id="KW-0547">Nucleotide-binding</keyword>
<evidence type="ECO:0000256" key="4">
    <source>
        <dbReference type="ARBA" id="ARBA00022741"/>
    </source>
</evidence>
<dbReference type="GO" id="GO:0009073">
    <property type="term" value="P:aromatic amino acid family biosynthetic process"/>
    <property type="evidence" value="ECO:0007669"/>
    <property type="project" value="InterPro"/>
</dbReference>
<name>A0A7J2U4H2_9CREN</name>
<gene>
    <name evidence="12" type="primary">aroB</name>
    <name evidence="12" type="ORF">ENO26_05900</name>
</gene>
<dbReference type="NCBIfam" id="TIGR01357">
    <property type="entry name" value="aroB"/>
    <property type="match status" value="1"/>
</dbReference>
<dbReference type="InterPro" id="IPR030960">
    <property type="entry name" value="DHQS/DOIS_N"/>
</dbReference>
<proteinExistence type="predicted"/>
<dbReference type="Pfam" id="PF24621">
    <property type="entry name" value="DHQS_C"/>
    <property type="match status" value="1"/>
</dbReference>
<evidence type="ECO:0000256" key="1">
    <source>
        <dbReference type="ARBA" id="ARBA00001911"/>
    </source>
</evidence>
<dbReference type="GO" id="GO:0046872">
    <property type="term" value="F:metal ion binding"/>
    <property type="evidence" value="ECO:0007669"/>
    <property type="project" value="UniProtKB-KW"/>
</dbReference>
<evidence type="ECO:0000256" key="6">
    <source>
        <dbReference type="ARBA" id="ARBA00023027"/>
    </source>
</evidence>
<dbReference type="PIRSF" id="PIRSF001455">
    <property type="entry name" value="DHQ_synth"/>
    <property type="match status" value="1"/>
</dbReference>
<dbReference type="InterPro" id="IPR030963">
    <property type="entry name" value="DHQ_synth_fam"/>
</dbReference>
<evidence type="ECO:0000256" key="9">
    <source>
        <dbReference type="NCBIfam" id="TIGR01357"/>
    </source>
</evidence>
<keyword evidence="7 12" id="KW-0456">Lyase</keyword>
<dbReference type="CDD" id="cd08195">
    <property type="entry name" value="DHQS"/>
    <property type="match status" value="1"/>
</dbReference>
<dbReference type="GO" id="GO:0009423">
    <property type="term" value="P:chorismate biosynthetic process"/>
    <property type="evidence" value="ECO:0007669"/>
    <property type="project" value="UniProtKB-UniRule"/>
</dbReference>
<keyword evidence="5" id="KW-0862">Zinc</keyword>
<dbReference type="InterPro" id="IPR050071">
    <property type="entry name" value="Dehydroquinate_synthase"/>
</dbReference>
<comment type="cofactor">
    <cofactor evidence="2">
        <name>Co(2+)</name>
        <dbReference type="ChEBI" id="CHEBI:48828"/>
    </cofactor>
</comment>
<protein>
    <recommendedName>
        <fullName evidence="9">3-dehydroquinate synthase</fullName>
        <ecNumber evidence="9">4.2.3.4</ecNumber>
    </recommendedName>
</protein>
<keyword evidence="3" id="KW-0479">Metal-binding</keyword>
<evidence type="ECO:0000256" key="5">
    <source>
        <dbReference type="ARBA" id="ARBA00022833"/>
    </source>
</evidence>
<evidence type="ECO:0000256" key="7">
    <source>
        <dbReference type="ARBA" id="ARBA00023239"/>
    </source>
</evidence>
<dbReference type="EC" id="4.2.3.4" evidence="9"/>
<dbReference type="GO" id="GO:0005737">
    <property type="term" value="C:cytoplasm"/>
    <property type="evidence" value="ECO:0007669"/>
    <property type="project" value="InterPro"/>
</dbReference>
<dbReference type="InterPro" id="IPR016037">
    <property type="entry name" value="DHQ_synth_AroB"/>
</dbReference>
<evidence type="ECO:0000256" key="3">
    <source>
        <dbReference type="ARBA" id="ARBA00022723"/>
    </source>
</evidence>
<comment type="caution">
    <text evidence="12">The sequence shown here is derived from an EMBL/GenBank/DDBJ whole genome shotgun (WGS) entry which is preliminary data.</text>
</comment>
<feature type="domain" description="3-dehydroquinate synthase N-terminal" evidence="10">
    <location>
        <begin position="59"/>
        <end position="170"/>
    </location>
</feature>
<comment type="cofactor">
    <cofactor evidence="1">
        <name>NAD(+)</name>
        <dbReference type="ChEBI" id="CHEBI:57540"/>
    </cofactor>
</comment>
<dbReference type="PANTHER" id="PTHR43622">
    <property type="entry name" value="3-DEHYDROQUINATE SYNTHASE"/>
    <property type="match status" value="1"/>
</dbReference>